<dbReference type="InterPro" id="IPR008979">
    <property type="entry name" value="Galactose-bd-like_sf"/>
</dbReference>
<dbReference type="SUPFAM" id="SSF49785">
    <property type="entry name" value="Galactose-binding domain-like"/>
    <property type="match status" value="1"/>
</dbReference>
<comment type="caution">
    <text evidence="6">The sequence shown here is derived from an EMBL/GenBank/DDBJ whole genome shotgun (WGS) entry which is preliminary data.</text>
</comment>
<keyword evidence="7" id="KW-1185">Reference proteome</keyword>
<feature type="domain" description="SGNH hydrolase-type esterase" evidence="2">
    <location>
        <begin position="1062"/>
        <end position="1231"/>
    </location>
</feature>
<dbReference type="Gene3D" id="2.60.40.10">
    <property type="entry name" value="Immunoglobulins"/>
    <property type="match status" value="1"/>
</dbReference>
<evidence type="ECO:0000313" key="7">
    <source>
        <dbReference type="Proteomes" id="UP001500280"/>
    </source>
</evidence>
<dbReference type="InterPro" id="IPR037459">
    <property type="entry name" value="RhgT-like"/>
</dbReference>
<dbReference type="PANTHER" id="PTHR43118:SF1">
    <property type="entry name" value="RHAMNOGALACTURONAN LYASE (EUROFUNG)"/>
    <property type="match status" value="1"/>
</dbReference>
<dbReference type="Gene3D" id="2.60.120.260">
    <property type="entry name" value="Galactose-binding domain-like"/>
    <property type="match status" value="1"/>
</dbReference>
<dbReference type="InterPro" id="IPR049366">
    <property type="entry name" value="RGL11_C"/>
</dbReference>
<dbReference type="PANTHER" id="PTHR43118">
    <property type="entry name" value="RHAMNOGALACTURONAN LYASE (EUROFUNG)"/>
    <property type="match status" value="1"/>
</dbReference>
<dbReference type="RefSeq" id="WP_344158951.1">
    <property type="nucleotide sequence ID" value="NZ_BAAANF010000019.1"/>
</dbReference>
<name>A0ABP4UHS7_9ACTN</name>
<dbReference type="Pfam" id="PF18370">
    <property type="entry name" value="RGI_lyase"/>
    <property type="match status" value="1"/>
</dbReference>
<feature type="domain" description="Rhamnogalacturonan lyase family 11 C-terminal" evidence="5">
    <location>
        <begin position="450"/>
        <end position="928"/>
    </location>
</feature>
<dbReference type="InterPro" id="IPR041624">
    <property type="entry name" value="RGI_lyase"/>
</dbReference>
<dbReference type="CDD" id="cd10318">
    <property type="entry name" value="RGL11"/>
    <property type="match status" value="1"/>
</dbReference>
<dbReference type="EMBL" id="BAAANF010000019">
    <property type="protein sequence ID" value="GAA1703768.1"/>
    <property type="molecule type" value="Genomic_DNA"/>
</dbReference>
<evidence type="ECO:0008006" key="8">
    <source>
        <dbReference type="Google" id="ProtNLM"/>
    </source>
</evidence>
<dbReference type="Pfam" id="PF00657">
    <property type="entry name" value="Lipase_GDSL"/>
    <property type="match status" value="1"/>
</dbReference>
<dbReference type="InterPro" id="IPR036514">
    <property type="entry name" value="SGNH_hydro_sf"/>
</dbReference>
<organism evidence="6 7">
    <name type="scientific">Kribbella yunnanensis</name>
    <dbReference type="NCBI Taxonomy" id="190194"/>
    <lineage>
        <taxon>Bacteria</taxon>
        <taxon>Bacillati</taxon>
        <taxon>Actinomycetota</taxon>
        <taxon>Actinomycetes</taxon>
        <taxon>Propionibacteriales</taxon>
        <taxon>Kribbellaceae</taxon>
        <taxon>Kribbella</taxon>
    </lineage>
</organism>
<gene>
    <name evidence="6" type="ORF">GCM10009745_59060</name>
</gene>
<sequence length="1511" mass="159770">MSSLRTVLIASALTIASVTPLPAAAQPSALPAGCSGTAPIQCHFDVAPGNYDVAVDLGSPTRAATTGMSVETRRQVLPVVSTRAGQVIRSTATVNVRIPEGQPTGQGGTGTPGLSITFDGSAPAIGALTVKPAAAPLVAYLAGDSTVCDQPGAPYAGWGQLLPTRIRNGAVVANYGDSGESSGSFLANSALFPTMKPLIKSKDLVFIQFGHNDKDTTATAFRDNLTKLVNGVRERGGTPVLMTPPVRRLFSGNTLTPTALHVNGRGVDLPAVIRALGQSANVPVVDLTAKSKALVESLGPTASQQLFLTKEANDNTHFSTYGATQMADLVVQGIRERNLSLTGFLRPSASAESETLDRGVISVHSAKGNRVSWRLLAEDPADVAYNVYRNGTKVNTTPVTGPTSFVDAEGAADAKYVVRAVADGVERQVKVAAEESLSLDSVNGANASSRDVPLQIPAGGTTPSGEAYTYTANDTSVGDLDGDGQYELVVKWDPTNAKDNSQSGYTGNVYLDAYKLNGTRLWRIDLGRNIRAGAHYTQFQVFDYDGDGRAEVAVKTADGTRSGTGQVIGNASADHRNSSGYILAGPEFLSVFRGTDGAVLATANYQPPRGAVSSWGDNYGNRVDRFLAGTAYLDGSRPSIIMARGYYTRSVITAWDFRNGALTQRWIFDSNSAGSQWTGKGNHQLSIADVDADGRDEVLYGSMAIDDNGRGLWQNSTHHGDAYHVSDFIPSRPGLEVFKPSESTSEVAHWMGDARTGQIIWSAPSCGCDNGRAVAADIWAGNRGAEAWSAAVGGLRSATNGSEVAARKPGSINFVIWWDGDAQRELLDGTHIDKYGTSGDTRLLTGSGVSSNNGTKSTPALSADILGDWREEVIWRTSDNRALRIYSTTDSTSISRPSLMQDRQYRVAVAWQNTGYNQPPHPSFAIDNTAVAAAAVPAGTGAPNDANIQYYGRWNRANSSYYSMGWAGGYLEAGFTGTSIGVRQRNTIDLYYSIDGKPLQWRRNVSGTVTLATGLSSGSHRVRIGYRERAGSYTGDPVFGGLVLGGGGQTTAISRPQKLVEFIGDSITVGQPNGNRPFTAYPWLTGEALKAGHTQVAQGGACLVNQDCYGMVDWFRRSSAAATTDDWNFSTYQASAVVINLGTNDAGRSIPAATFQQNYVTMLERVRRAYPSAQIFAMGTFRNRYIPETRNAVAARIAAGDNRVRFVDTTGWINPATDTSDNVHPTEAGHAKIAQRLTSVLAASTASAAAPATANPCASSPTTSSAGPAAQTPITVWLAGDSTMAAPSSGTTCPAGWGSQVAPYFNSNVTVRNSAVGGRSIQTWLYEGNVTGTKNSAGECVLSSNTYSSRWQAMLNSTTGMKAGDYLLIQFGINDGDPNCPRHVGSARYRELLGVMAAAAKARGAHPVFLTPVSAIRCSGSTAVGTRGFINETNAAASANQVPVIDLHRLSYTLYNTLKFCPNSGDYNSGPVGAFFCKDHTHFEPAGARQIAGVVTKAVRDQQIPLSAYLK</sequence>
<dbReference type="InterPro" id="IPR013830">
    <property type="entry name" value="SGNH_hydro"/>
</dbReference>
<dbReference type="Proteomes" id="UP001500280">
    <property type="component" value="Unassembled WGS sequence"/>
</dbReference>
<evidence type="ECO:0000259" key="3">
    <source>
        <dbReference type="Pfam" id="PF17996"/>
    </source>
</evidence>
<evidence type="ECO:0000313" key="6">
    <source>
        <dbReference type="EMBL" id="GAA1703768.1"/>
    </source>
</evidence>
<dbReference type="SUPFAM" id="SSF69318">
    <property type="entry name" value="Integrin alpha N-terminal domain"/>
    <property type="match status" value="1"/>
</dbReference>
<dbReference type="InterPro" id="IPR040794">
    <property type="entry name" value="CE2_N"/>
</dbReference>
<dbReference type="InterPro" id="IPR034641">
    <property type="entry name" value="RGL11"/>
</dbReference>
<feature type="signal peptide" evidence="1">
    <location>
        <begin position="1"/>
        <end position="25"/>
    </location>
</feature>
<dbReference type="Gene3D" id="3.40.50.1110">
    <property type="entry name" value="SGNH hydrolase"/>
    <property type="match status" value="3"/>
</dbReference>
<proteinExistence type="predicted"/>
<evidence type="ECO:0000256" key="1">
    <source>
        <dbReference type="SAM" id="SignalP"/>
    </source>
</evidence>
<feature type="domain" description="Carbohydrate esterase 2 N-terminal" evidence="3">
    <location>
        <begin position="950"/>
        <end position="1050"/>
    </location>
</feature>
<dbReference type="CDD" id="cd01821">
    <property type="entry name" value="Rhamnogalacturan_acetylesterase_like"/>
    <property type="match status" value="1"/>
</dbReference>
<protein>
    <recommendedName>
        <fullName evidence="8">G-D-S-L family lipolytic protein</fullName>
    </recommendedName>
</protein>
<reference evidence="7" key="1">
    <citation type="journal article" date="2019" name="Int. J. Syst. Evol. Microbiol.">
        <title>The Global Catalogue of Microorganisms (GCM) 10K type strain sequencing project: providing services to taxonomists for standard genome sequencing and annotation.</title>
        <authorList>
            <consortium name="The Broad Institute Genomics Platform"/>
            <consortium name="The Broad Institute Genome Sequencing Center for Infectious Disease"/>
            <person name="Wu L."/>
            <person name="Ma J."/>
        </authorList>
    </citation>
    <scope>NUCLEOTIDE SEQUENCE [LARGE SCALE GENOMIC DNA]</scope>
    <source>
        <strain evidence="7">JCM 14307</strain>
    </source>
</reference>
<feature type="domain" description="Rhamnogalacturonan I lyase beta-sheet" evidence="4">
    <location>
        <begin position="353"/>
        <end position="429"/>
    </location>
</feature>
<dbReference type="InterPro" id="IPR028994">
    <property type="entry name" value="Integrin_alpha_N"/>
</dbReference>
<dbReference type="Pfam" id="PF17996">
    <property type="entry name" value="CE2_N"/>
    <property type="match status" value="1"/>
</dbReference>
<evidence type="ECO:0000259" key="4">
    <source>
        <dbReference type="Pfam" id="PF18370"/>
    </source>
</evidence>
<dbReference type="SUPFAM" id="SSF52266">
    <property type="entry name" value="SGNH hydrolase"/>
    <property type="match status" value="3"/>
</dbReference>
<dbReference type="InterPro" id="IPR001087">
    <property type="entry name" value="GDSL"/>
</dbReference>
<dbReference type="Pfam" id="PF13472">
    <property type="entry name" value="Lipase_GDSL_2"/>
    <property type="match status" value="2"/>
</dbReference>
<evidence type="ECO:0000259" key="5">
    <source>
        <dbReference type="Pfam" id="PF21348"/>
    </source>
</evidence>
<evidence type="ECO:0000259" key="2">
    <source>
        <dbReference type="Pfam" id="PF13472"/>
    </source>
</evidence>
<keyword evidence="1" id="KW-0732">Signal</keyword>
<dbReference type="InterPro" id="IPR013783">
    <property type="entry name" value="Ig-like_fold"/>
</dbReference>
<feature type="chain" id="PRO_5045905978" description="G-D-S-L family lipolytic protein" evidence="1">
    <location>
        <begin position="26"/>
        <end position="1511"/>
    </location>
</feature>
<dbReference type="Pfam" id="PF21348">
    <property type="entry name" value="RGL11_C"/>
    <property type="match status" value="1"/>
</dbReference>
<dbReference type="CDD" id="cd01831">
    <property type="entry name" value="Endoglucanase_E_like"/>
    <property type="match status" value="1"/>
</dbReference>
<accession>A0ABP4UHS7</accession>
<dbReference type="InterPro" id="IPR037461">
    <property type="entry name" value="CtCE2-like_dom"/>
</dbReference>
<feature type="domain" description="SGNH hydrolase-type esterase" evidence="2">
    <location>
        <begin position="143"/>
        <end position="322"/>
    </location>
</feature>